<protein>
    <submittedName>
        <fullName evidence="1">Uncharacterized protein</fullName>
    </submittedName>
</protein>
<dbReference type="Proteomes" id="UP001234297">
    <property type="component" value="Chromosome 12"/>
</dbReference>
<evidence type="ECO:0000313" key="1">
    <source>
        <dbReference type="EMBL" id="KAJ8616463.1"/>
    </source>
</evidence>
<organism evidence="1 2">
    <name type="scientific">Persea americana</name>
    <name type="common">Avocado</name>
    <dbReference type="NCBI Taxonomy" id="3435"/>
    <lineage>
        <taxon>Eukaryota</taxon>
        <taxon>Viridiplantae</taxon>
        <taxon>Streptophyta</taxon>
        <taxon>Embryophyta</taxon>
        <taxon>Tracheophyta</taxon>
        <taxon>Spermatophyta</taxon>
        <taxon>Magnoliopsida</taxon>
        <taxon>Magnoliidae</taxon>
        <taxon>Laurales</taxon>
        <taxon>Lauraceae</taxon>
        <taxon>Persea</taxon>
    </lineage>
</organism>
<name>A0ACC2K5R0_PERAE</name>
<proteinExistence type="predicted"/>
<accession>A0ACC2K5R0</accession>
<reference evidence="1 2" key="1">
    <citation type="journal article" date="2022" name="Hortic Res">
        <title>A haplotype resolved chromosomal level avocado genome allows analysis of novel avocado genes.</title>
        <authorList>
            <person name="Nath O."/>
            <person name="Fletcher S.J."/>
            <person name="Hayward A."/>
            <person name="Shaw L.M."/>
            <person name="Masouleh A.K."/>
            <person name="Furtado A."/>
            <person name="Henry R.J."/>
            <person name="Mitter N."/>
        </authorList>
    </citation>
    <scope>NUCLEOTIDE SEQUENCE [LARGE SCALE GENOMIC DNA]</scope>
    <source>
        <strain evidence="2">cv. Hass</strain>
    </source>
</reference>
<comment type="caution">
    <text evidence="1">The sequence shown here is derived from an EMBL/GenBank/DDBJ whole genome shotgun (WGS) entry which is preliminary data.</text>
</comment>
<gene>
    <name evidence="1" type="ORF">MRB53_035835</name>
</gene>
<keyword evidence="2" id="KW-1185">Reference proteome</keyword>
<evidence type="ECO:0000313" key="2">
    <source>
        <dbReference type="Proteomes" id="UP001234297"/>
    </source>
</evidence>
<dbReference type="EMBL" id="CM056820">
    <property type="protein sequence ID" value="KAJ8616463.1"/>
    <property type="molecule type" value="Genomic_DNA"/>
</dbReference>
<sequence>MSGSTSFFYYYSKKLLFFIRIRRLLKTNTTQKNMAFLEQKEKTKVPKEEEKGSGVVREVEVEDGCFVLQRSVKKLHFGDCEEKEIAAKEIKRLARKDLRTRKSLAVLGVIPTLVSMLDSEVSGHRESSVQALIELANGTYTNKALMVESGILSKLPQLIGVTDLSRKQEFAILLLSISSLASTQFPIPSSDVVLPFLVEILDSDTTDEETKAACLATLYNFSTILDHVLILASCGTVVHTLLRLSSEKETSERSLATLGNLVVTMVGKKAMEDDPMVPKCFIQIIAWEEKPRCQELATYILMILAHRSSAQRKKMAELGIVPALLEVALLGGPLAQKRALRILQWFKDERYMKVGAHSGPQTGRGLMGSPMNEKEIKEGRNAIKKMVKQSLDKNMELIMRRANAEGNAPPLKGLVVSSSSKSLPY</sequence>